<keyword evidence="6 10" id="KW-0812">Transmembrane</keyword>
<dbReference type="GO" id="GO:0046677">
    <property type="term" value="P:response to antibiotic"/>
    <property type="evidence" value="ECO:0007669"/>
    <property type="project" value="UniProtKB-KW"/>
</dbReference>
<evidence type="ECO:0000256" key="4">
    <source>
        <dbReference type="ARBA" id="ARBA00022448"/>
    </source>
</evidence>
<proteinExistence type="inferred from homology"/>
<feature type="transmembrane region" description="Helical" evidence="10">
    <location>
        <begin position="48"/>
        <end position="74"/>
    </location>
</feature>
<dbReference type="InterPro" id="IPR002528">
    <property type="entry name" value="MATE_fam"/>
</dbReference>
<keyword evidence="8 10" id="KW-0472">Membrane</keyword>
<evidence type="ECO:0000256" key="2">
    <source>
        <dbReference type="ARBA" id="ARBA00008417"/>
    </source>
</evidence>
<evidence type="ECO:0000256" key="6">
    <source>
        <dbReference type="ARBA" id="ARBA00022692"/>
    </source>
</evidence>
<comment type="caution">
    <text evidence="11">The sequence shown here is derived from an EMBL/GenBank/DDBJ whole genome shotgun (WGS) entry which is preliminary data.</text>
</comment>
<feature type="transmembrane region" description="Helical" evidence="10">
    <location>
        <begin position="272"/>
        <end position="291"/>
    </location>
</feature>
<evidence type="ECO:0000313" key="11">
    <source>
        <dbReference type="EMBL" id="MBC8533395.1"/>
    </source>
</evidence>
<evidence type="ECO:0000256" key="1">
    <source>
        <dbReference type="ARBA" id="ARBA00004651"/>
    </source>
</evidence>
<feature type="transmembrane region" description="Helical" evidence="10">
    <location>
        <begin position="197"/>
        <end position="216"/>
    </location>
</feature>
<evidence type="ECO:0000256" key="7">
    <source>
        <dbReference type="ARBA" id="ARBA00022989"/>
    </source>
</evidence>
<feature type="transmembrane region" description="Helical" evidence="10">
    <location>
        <begin position="170"/>
        <end position="191"/>
    </location>
</feature>
<dbReference type="AlphaFoldDB" id="A0A926D6P1"/>
<organism evidence="11 12">
    <name type="scientific">Yeguia hominis</name>
    <dbReference type="NCBI Taxonomy" id="2763662"/>
    <lineage>
        <taxon>Bacteria</taxon>
        <taxon>Bacillati</taxon>
        <taxon>Bacillota</taxon>
        <taxon>Clostridia</taxon>
        <taxon>Eubacteriales</taxon>
        <taxon>Yeguiaceae</taxon>
        <taxon>Yeguia</taxon>
    </lineage>
</organism>
<dbReference type="RefSeq" id="WP_249318767.1">
    <property type="nucleotide sequence ID" value="NZ_JACRSN010000006.1"/>
</dbReference>
<gene>
    <name evidence="11" type="ORF">IAG03_05125</name>
</gene>
<dbReference type="PANTHER" id="PTHR43823">
    <property type="entry name" value="SPORULATION PROTEIN YKVU"/>
    <property type="match status" value="1"/>
</dbReference>
<feature type="transmembrane region" description="Helical" evidence="10">
    <location>
        <begin position="15"/>
        <end position="36"/>
    </location>
</feature>
<feature type="transmembrane region" description="Helical" evidence="10">
    <location>
        <begin position="95"/>
        <end position="118"/>
    </location>
</feature>
<accession>A0A926D6P1</accession>
<keyword evidence="9" id="KW-0046">Antibiotic resistance</keyword>
<protein>
    <recommendedName>
        <fullName evidence="3">Multidrug export protein MepA</fullName>
    </recommendedName>
</protein>
<comment type="subcellular location">
    <subcellularLocation>
        <location evidence="1">Cell membrane</location>
        <topology evidence="1">Multi-pass membrane protein</topology>
    </subcellularLocation>
</comment>
<dbReference type="Proteomes" id="UP000651482">
    <property type="component" value="Unassembled WGS sequence"/>
</dbReference>
<feature type="transmembrane region" description="Helical" evidence="10">
    <location>
        <begin position="317"/>
        <end position="339"/>
    </location>
</feature>
<keyword evidence="5" id="KW-1003">Cell membrane</keyword>
<comment type="similarity">
    <text evidence="2">Belongs to the multi antimicrobial extrusion (MATE) (TC 2.A.66.1) family. MepA subfamily.</text>
</comment>
<dbReference type="GO" id="GO:0042910">
    <property type="term" value="F:xenobiotic transmembrane transporter activity"/>
    <property type="evidence" value="ECO:0007669"/>
    <property type="project" value="InterPro"/>
</dbReference>
<feature type="transmembrane region" description="Helical" evidence="10">
    <location>
        <begin position="236"/>
        <end position="252"/>
    </location>
</feature>
<evidence type="ECO:0000256" key="3">
    <source>
        <dbReference type="ARBA" id="ARBA00022106"/>
    </source>
</evidence>
<feature type="transmembrane region" description="Helical" evidence="10">
    <location>
        <begin position="138"/>
        <end position="158"/>
    </location>
</feature>
<evidence type="ECO:0000313" key="12">
    <source>
        <dbReference type="Proteomes" id="UP000651482"/>
    </source>
</evidence>
<dbReference type="NCBIfam" id="TIGR00797">
    <property type="entry name" value="matE"/>
    <property type="match status" value="1"/>
</dbReference>
<evidence type="ECO:0000256" key="9">
    <source>
        <dbReference type="ARBA" id="ARBA00023251"/>
    </source>
</evidence>
<dbReference type="GO" id="GO:0015297">
    <property type="term" value="F:antiporter activity"/>
    <property type="evidence" value="ECO:0007669"/>
    <property type="project" value="InterPro"/>
</dbReference>
<feature type="transmembrane region" description="Helical" evidence="10">
    <location>
        <begin position="359"/>
        <end position="377"/>
    </location>
</feature>
<dbReference type="InterPro" id="IPR048279">
    <property type="entry name" value="MdtK-like"/>
</dbReference>
<evidence type="ECO:0000256" key="5">
    <source>
        <dbReference type="ARBA" id="ARBA00022475"/>
    </source>
</evidence>
<reference evidence="11" key="1">
    <citation type="submission" date="2020-08" db="EMBL/GenBank/DDBJ databases">
        <title>Genome public.</title>
        <authorList>
            <person name="Liu C."/>
            <person name="Sun Q."/>
        </authorList>
    </citation>
    <scope>NUCLEOTIDE SEQUENCE</scope>
    <source>
        <strain evidence="11">NSJ-40</strain>
    </source>
</reference>
<dbReference type="GO" id="GO:0005886">
    <property type="term" value="C:plasma membrane"/>
    <property type="evidence" value="ECO:0007669"/>
    <property type="project" value="UniProtKB-SubCell"/>
</dbReference>
<dbReference type="PANTHER" id="PTHR43823:SF3">
    <property type="entry name" value="MULTIDRUG EXPORT PROTEIN MEPA"/>
    <property type="match status" value="1"/>
</dbReference>
<keyword evidence="7 10" id="KW-1133">Transmembrane helix</keyword>
<evidence type="ECO:0000256" key="8">
    <source>
        <dbReference type="ARBA" id="ARBA00023136"/>
    </source>
</evidence>
<name>A0A926D6P1_9FIRM</name>
<dbReference type="InterPro" id="IPR045070">
    <property type="entry name" value="MATE_MepA-like"/>
</dbReference>
<dbReference type="Pfam" id="PF01554">
    <property type="entry name" value="MatE"/>
    <property type="match status" value="2"/>
</dbReference>
<dbReference type="PIRSF" id="PIRSF006603">
    <property type="entry name" value="DinF"/>
    <property type="match status" value="1"/>
</dbReference>
<feature type="transmembrane region" description="Helical" evidence="10">
    <location>
        <begin position="389"/>
        <end position="412"/>
    </location>
</feature>
<dbReference type="InterPro" id="IPR051327">
    <property type="entry name" value="MATE_MepA_subfamily"/>
</dbReference>
<dbReference type="CDD" id="cd13143">
    <property type="entry name" value="MATE_MepA_like"/>
    <property type="match status" value="1"/>
</dbReference>
<keyword evidence="12" id="KW-1185">Reference proteome</keyword>
<sequence length="456" mass="49100">MQTDHKLGTERVGSLLFRLALPAIAAQIINVLYNIVDRMYIGHIPETGAAALTGLGVTMPVILLISAFAALVGFGGAPRAAILMGRNDNRAASRILGGCLTALCVLALILTAAFLLFSRKILLAFGASEATLPYALDYLQVYVCGTIFVQISLGMNAFITTQGFAKTSMLTVAIGAALNIALDPLFIFAFGMGVRGAALASVLSQAVSAIWVVVFLSGKRTMLKIRKEDLRLRADVLLPVLALGVSPFIMQSTEAVLSVSFNTSLLRYGGDIAVGAMTILSSMMQFTMLPLQGLTQGMQPIVSFNYGAKNGQRVKRAFQVTLTAALCYSTLLWGCIMLFPQIFAQIFTDDPDLIAYTSWALRIYMAAAGIFGIQIVCQQTFLSLGNAKTSLLLALLRKVILLIPLIFLLPQFFADKAFAVFLAEPVADALAVTVTAITFFFQFRHTLRTLQSPPEP</sequence>
<dbReference type="EMBL" id="JACRSN010000006">
    <property type="protein sequence ID" value="MBC8533395.1"/>
    <property type="molecule type" value="Genomic_DNA"/>
</dbReference>
<evidence type="ECO:0000256" key="10">
    <source>
        <dbReference type="SAM" id="Phobius"/>
    </source>
</evidence>
<keyword evidence="4" id="KW-0813">Transport</keyword>
<feature type="transmembrane region" description="Helical" evidence="10">
    <location>
        <begin position="418"/>
        <end position="441"/>
    </location>
</feature>